<protein>
    <submittedName>
        <fullName evidence="2">Scn11a protein</fullName>
    </submittedName>
</protein>
<dbReference type="Proteomes" id="UP000604046">
    <property type="component" value="Unassembled WGS sequence"/>
</dbReference>
<sequence>MDPTASVLSELEAILQRSHVTLQSELRTWVSQQMPAGPAGPPSTCREEARGFTSPVASEVSFPALETRLAKSSGLTSTLRGDPDEEGFGSVQVSSLALPTFSGSRSRRASRTSKCSGSEGENSQASGRVSRWGATEEETVEVLRMRAKSNKEGQEPKAAKPKPTRNLWRRMIEHPWFDRIFAFMILVSSVAVGAEVEYTASGLQKEDVRRGREQAASDFWLSLHHRT</sequence>
<gene>
    <name evidence="2" type="primary">Scn11a</name>
    <name evidence="2" type="ORF">SNAT2548_LOCUS17552</name>
</gene>
<feature type="region of interest" description="Disordered" evidence="1">
    <location>
        <begin position="102"/>
        <end position="134"/>
    </location>
</feature>
<organism evidence="2 3">
    <name type="scientific">Symbiodinium natans</name>
    <dbReference type="NCBI Taxonomy" id="878477"/>
    <lineage>
        <taxon>Eukaryota</taxon>
        <taxon>Sar</taxon>
        <taxon>Alveolata</taxon>
        <taxon>Dinophyceae</taxon>
        <taxon>Suessiales</taxon>
        <taxon>Symbiodiniaceae</taxon>
        <taxon>Symbiodinium</taxon>
    </lineage>
</organism>
<evidence type="ECO:0000313" key="2">
    <source>
        <dbReference type="EMBL" id="CAE7335578.1"/>
    </source>
</evidence>
<feature type="region of interest" description="Disordered" evidence="1">
    <location>
        <begin position="33"/>
        <end position="52"/>
    </location>
</feature>
<feature type="region of interest" description="Disordered" evidence="1">
    <location>
        <begin position="73"/>
        <end position="92"/>
    </location>
</feature>
<reference evidence="2" key="1">
    <citation type="submission" date="2021-02" db="EMBL/GenBank/DDBJ databases">
        <authorList>
            <person name="Dougan E. K."/>
            <person name="Rhodes N."/>
            <person name="Thang M."/>
            <person name="Chan C."/>
        </authorList>
    </citation>
    <scope>NUCLEOTIDE SEQUENCE</scope>
</reference>
<name>A0A812PIP6_9DINO</name>
<comment type="caution">
    <text evidence="2">The sequence shown here is derived from an EMBL/GenBank/DDBJ whole genome shotgun (WGS) entry which is preliminary data.</text>
</comment>
<keyword evidence="3" id="KW-1185">Reference proteome</keyword>
<evidence type="ECO:0000256" key="1">
    <source>
        <dbReference type="SAM" id="MobiDB-lite"/>
    </source>
</evidence>
<accession>A0A812PIP6</accession>
<dbReference type="EMBL" id="CAJNDS010002115">
    <property type="protein sequence ID" value="CAE7335578.1"/>
    <property type="molecule type" value="Genomic_DNA"/>
</dbReference>
<proteinExistence type="predicted"/>
<evidence type="ECO:0000313" key="3">
    <source>
        <dbReference type="Proteomes" id="UP000604046"/>
    </source>
</evidence>
<dbReference type="AlphaFoldDB" id="A0A812PIP6"/>